<dbReference type="EMBL" id="REGN01002674">
    <property type="protein sequence ID" value="RNA26790.1"/>
    <property type="molecule type" value="Genomic_DNA"/>
</dbReference>
<name>A0A3M7RTQ3_BRAPC</name>
<protein>
    <submittedName>
        <fullName evidence="1">Uncharacterized protein</fullName>
    </submittedName>
</protein>
<comment type="caution">
    <text evidence="1">The sequence shown here is derived from an EMBL/GenBank/DDBJ whole genome shotgun (WGS) entry which is preliminary data.</text>
</comment>
<sequence>MNTINVWILTGKNKVKNLIFFCLQFNRSVLAQLYDIYFVEFLGNILKTLSNCLMAMISLDRYFLLKGNMQIEKLYSKWKKSLCSGFSPLGQNMDVQNYYFSREFPIKYFFRAFTQLVVGRHFSNEIEETFMFSYIIFLKIERNELHIRIDLIFHNIFAINF</sequence>
<dbReference type="Proteomes" id="UP000276133">
    <property type="component" value="Unassembled WGS sequence"/>
</dbReference>
<reference evidence="1 2" key="1">
    <citation type="journal article" date="2018" name="Sci. Rep.">
        <title>Genomic signatures of local adaptation to the degree of environmental predictability in rotifers.</title>
        <authorList>
            <person name="Franch-Gras L."/>
            <person name="Hahn C."/>
            <person name="Garcia-Roger E.M."/>
            <person name="Carmona M.J."/>
            <person name="Serra M."/>
            <person name="Gomez A."/>
        </authorList>
    </citation>
    <scope>NUCLEOTIDE SEQUENCE [LARGE SCALE GENOMIC DNA]</scope>
    <source>
        <strain evidence="1">HYR1</strain>
    </source>
</reference>
<evidence type="ECO:0000313" key="1">
    <source>
        <dbReference type="EMBL" id="RNA26790.1"/>
    </source>
</evidence>
<keyword evidence="2" id="KW-1185">Reference proteome</keyword>
<dbReference type="AlphaFoldDB" id="A0A3M7RTQ3"/>
<organism evidence="1 2">
    <name type="scientific">Brachionus plicatilis</name>
    <name type="common">Marine rotifer</name>
    <name type="synonym">Brachionus muelleri</name>
    <dbReference type="NCBI Taxonomy" id="10195"/>
    <lineage>
        <taxon>Eukaryota</taxon>
        <taxon>Metazoa</taxon>
        <taxon>Spiralia</taxon>
        <taxon>Gnathifera</taxon>
        <taxon>Rotifera</taxon>
        <taxon>Eurotatoria</taxon>
        <taxon>Monogononta</taxon>
        <taxon>Pseudotrocha</taxon>
        <taxon>Ploima</taxon>
        <taxon>Brachionidae</taxon>
        <taxon>Brachionus</taxon>
    </lineage>
</organism>
<gene>
    <name evidence="1" type="ORF">BpHYR1_053469</name>
</gene>
<proteinExistence type="predicted"/>
<evidence type="ECO:0000313" key="2">
    <source>
        <dbReference type="Proteomes" id="UP000276133"/>
    </source>
</evidence>
<accession>A0A3M7RTQ3</accession>